<proteinExistence type="predicted"/>
<gene>
    <name evidence="2" type="ORF">AFUS01_LOCUS35577</name>
</gene>
<feature type="coiled-coil region" evidence="1">
    <location>
        <begin position="34"/>
        <end position="92"/>
    </location>
</feature>
<name>A0A8J2LLP2_9HEXA</name>
<evidence type="ECO:0000256" key="1">
    <source>
        <dbReference type="SAM" id="Coils"/>
    </source>
</evidence>
<dbReference type="AlphaFoldDB" id="A0A8J2LLP2"/>
<evidence type="ECO:0000313" key="2">
    <source>
        <dbReference type="EMBL" id="CAG7825469.1"/>
    </source>
</evidence>
<keyword evidence="3" id="KW-1185">Reference proteome</keyword>
<keyword evidence="1" id="KW-0175">Coiled coil</keyword>
<accession>A0A8J2LLP2</accession>
<dbReference type="EMBL" id="CAJVCH010536383">
    <property type="protein sequence ID" value="CAG7825469.1"/>
    <property type="molecule type" value="Genomic_DNA"/>
</dbReference>
<sequence>MRRKVLPLKYASCGNPSCHYDHLINPSDCLVRKLAEAHEEQASLQKKLQSFLSKNMSTADNKVQEIRHQWKTELLEEDLEKAASKINSAKALIRTYLKDPRASFEAKERIANILFVLDGQKLEEETNFQRSPKVASGCVFKETYDNLKLPMFD</sequence>
<feature type="non-terminal residue" evidence="2">
    <location>
        <position position="1"/>
    </location>
</feature>
<dbReference type="Proteomes" id="UP000708208">
    <property type="component" value="Unassembled WGS sequence"/>
</dbReference>
<reference evidence="2" key="1">
    <citation type="submission" date="2021-06" db="EMBL/GenBank/DDBJ databases">
        <authorList>
            <person name="Hodson N. C."/>
            <person name="Mongue J. A."/>
            <person name="Jaron S. K."/>
        </authorList>
    </citation>
    <scope>NUCLEOTIDE SEQUENCE</scope>
</reference>
<comment type="caution">
    <text evidence="2">The sequence shown here is derived from an EMBL/GenBank/DDBJ whole genome shotgun (WGS) entry which is preliminary data.</text>
</comment>
<evidence type="ECO:0000313" key="3">
    <source>
        <dbReference type="Proteomes" id="UP000708208"/>
    </source>
</evidence>
<organism evidence="2 3">
    <name type="scientific">Allacma fusca</name>
    <dbReference type="NCBI Taxonomy" id="39272"/>
    <lineage>
        <taxon>Eukaryota</taxon>
        <taxon>Metazoa</taxon>
        <taxon>Ecdysozoa</taxon>
        <taxon>Arthropoda</taxon>
        <taxon>Hexapoda</taxon>
        <taxon>Collembola</taxon>
        <taxon>Symphypleona</taxon>
        <taxon>Sminthuridae</taxon>
        <taxon>Allacma</taxon>
    </lineage>
</organism>
<protein>
    <submittedName>
        <fullName evidence="2">Uncharacterized protein</fullName>
    </submittedName>
</protein>